<dbReference type="InterPro" id="IPR009937">
    <property type="entry name" value="Phage_holin_3_6"/>
</dbReference>
<dbReference type="RefSeq" id="WP_081554271.1">
    <property type="nucleotide sequence ID" value="NZ_CP109905.1"/>
</dbReference>
<feature type="transmembrane region" description="Helical" evidence="1">
    <location>
        <begin position="75"/>
        <end position="96"/>
    </location>
</feature>
<name>A0A1W0DB07_9NEIS</name>
<evidence type="ECO:0000313" key="3">
    <source>
        <dbReference type="Proteomes" id="UP000192721"/>
    </source>
</evidence>
<keyword evidence="1" id="KW-0812">Transmembrane</keyword>
<proteinExistence type="predicted"/>
<evidence type="ECO:0008006" key="4">
    <source>
        <dbReference type="Google" id="ProtNLM"/>
    </source>
</evidence>
<comment type="caution">
    <text evidence="2">The sequence shown here is derived from an EMBL/GenBank/DDBJ whole genome shotgun (WGS) entry which is preliminary data.</text>
</comment>
<feature type="transmembrane region" description="Helical" evidence="1">
    <location>
        <begin position="42"/>
        <end position="69"/>
    </location>
</feature>
<dbReference type="Pfam" id="PF07332">
    <property type="entry name" value="Phage_holin_3_6"/>
    <property type="match status" value="1"/>
</dbReference>
<protein>
    <recommendedName>
        <fullName evidence="4">Phage holin family protein</fullName>
    </recommendedName>
</protein>
<dbReference type="AlphaFoldDB" id="A0A1W0DB07"/>
<reference evidence="2 3" key="1">
    <citation type="submission" date="2017-02" db="EMBL/GenBank/DDBJ databases">
        <title>Chromobacterium haemolyticum H5244.</title>
        <authorList>
            <person name="Gulvik C.A."/>
        </authorList>
    </citation>
    <scope>NUCLEOTIDE SEQUENCE [LARGE SCALE GENOMIC DNA]</scope>
    <source>
        <strain evidence="2 3">H5244</strain>
    </source>
</reference>
<keyword evidence="1" id="KW-1133">Transmembrane helix</keyword>
<evidence type="ECO:0000313" key="2">
    <source>
        <dbReference type="EMBL" id="OQS44143.1"/>
    </source>
</evidence>
<organism evidence="2 3">
    <name type="scientific">Chromobacterium haemolyticum</name>
    <dbReference type="NCBI Taxonomy" id="394935"/>
    <lineage>
        <taxon>Bacteria</taxon>
        <taxon>Pseudomonadati</taxon>
        <taxon>Pseudomonadota</taxon>
        <taxon>Betaproteobacteria</taxon>
        <taxon>Neisseriales</taxon>
        <taxon>Chromobacteriaceae</taxon>
        <taxon>Chromobacterium</taxon>
    </lineage>
</organism>
<accession>A0A1W0DB07</accession>
<gene>
    <name evidence="2" type="ORF">B0T45_00635</name>
</gene>
<dbReference type="Proteomes" id="UP000192721">
    <property type="component" value="Unassembled WGS sequence"/>
</dbReference>
<dbReference type="EMBL" id="MUKV01000001">
    <property type="protein sequence ID" value="OQS44143.1"/>
    <property type="molecule type" value="Genomic_DNA"/>
</dbReference>
<evidence type="ECO:0000256" key="1">
    <source>
        <dbReference type="SAM" id="Phobius"/>
    </source>
</evidence>
<sequence length="129" mass="13654">MPQRPSPPRPGSLRSFAGGVASLLLTRAELLSLEAQELKDDIIGSLFTGMLALILIAVGLTAGLLLVWTLTPPTLRAWVLAVCALSFCGAGAWLGFSLRRRLRDQGPAFATTLEEVRKDWAALGGGDAP</sequence>
<keyword evidence="1" id="KW-0472">Membrane</keyword>